<gene>
    <name evidence="1" type="ORF">VP01_76g10</name>
</gene>
<evidence type="ECO:0000313" key="1">
    <source>
        <dbReference type="EMBL" id="KNZ45912.1"/>
    </source>
</evidence>
<reference evidence="1 2" key="1">
    <citation type="submission" date="2015-08" db="EMBL/GenBank/DDBJ databases">
        <title>Next Generation Sequencing and Analysis of the Genome of Puccinia sorghi L Schw, the Causal Agent of Maize Common Rust.</title>
        <authorList>
            <person name="Rochi L."/>
            <person name="Burguener G."/>
            <person name="Darino M."/>
            <person name="Turjanski A."/>
            <person name="Kreff E."/>
            <person name="Dieguez M.J."/>
            <person name="Sacco F."/>
        </authorList>
    </citation>
    <scope>NUCLEOTIDE SEQUENCE [LARGE SCALE GENOMIC DNA]</scope>
    <source>
        <strain evidence="1 2">RO10H11247</strain>
    </source>
</reference>
<keyword evidence="2" id="KW-1185">Reference proteome</keyword>
<accession>A0A0L6UCF2</accession>
<sequence length="619" mass="69627">MYRFKNLLKNIISHALGGFGIWINNFCSSQIARFCPRDLSIKWRGAARQSIYDVRRMYSLRQIINRPYLIQLPPAQPRSSLKIWLPPPHLFASVFVTSAPTYGNNQSKESVWYWKRNSATHKQHLEELHGSGRKALSAARTNGSEWANQQQSGIIINNLRPSGSKNFSGNALSAAHADCSQSENQKPSGVDVSVETRGTIESNIHTFSTQSWTIKSKSSIVTAQIVGSILLCTFQYLFFHLSQASTNATLQVLKEITTLENSNNNPEIRFPIMIETIISHLYLTPKIHTQTCCPQCFSLYQTDNTSSQCSFSATPKSQLCESSLSDLLQQTFVFVEYLLLLFYTYFFSNFLGNTEGVHKLSLSRSIKSLNSTHERESSILSGRTGVVRAKRTAISDRGGERQEQTARMLSIGRFASDQDRCAKALSYLLIDLMRCSIVSQTGRRGGGEPSMNRPSKILRRQAFISIVGYHKRTSLRIILFIFSCVPRSEVESQMLIIKASLVVAILSSLVVLEAADDVEIVDVYANWFDLEDDKWSEATVFTKRNLPVTVRHPTTGAECLHISRYTRRQTSIKNVGQEPATYVLRDGEGLSTQATTIQPGKLQTLELEAYRNSIFIQKQ</sequence>
<dbReference type="Proteomes" id="UP000037035">
    <property type="component" value="Unassembled WGS sequence"/>
</dbReference>
<dbReference type="AlphaFoldDB" id="A0A0L6UCF2"/>
<protein>
    <submittedName>
        <fullName evidence="1">Uncharacterized protein</fullName>
    </submittedName>
</protein>
<organism evidence="1 2">
    <name type="scientific">Puccinia sorghi</name>
    <dbReference type="NCBI Taxonomy" id="27349"/>
    <lineage>
        <taxon>Eukaryota</taxon>
        <taxon>Fungi</taxon>
        <taxon>Dikarya</taxon>
        <taxon>Basidiomycota</taxon>
        <taxon>Pucciniomycotina</taxon>
        <taxon>Pucciniomycetes</taxon>
        <taxon>Pucciniales</taxon>
        <taxon>Pucciniaceae</taxon>
        <taxon>Puccinia</taxon>
    </lineage>
</organism>
<dbReference type="EMBL" id="LAVV01013161">
    <property type="protein sequence ID" value="KNZ45912.1"/>
    <property type="molecule type" value="Genomic_DNA"/>
</dbReference>
<dbReference type="VEuPathDB" id="FungiDB:VP01_76g10"/>
<name>A0A0L6UCF2_9BASI</name>
<proteinExistence type="predicted"/>
<comment type="caution">
    <text evidence="1">The sequence shown here is derived from an EMBL/GenBank/DDBJ whole genome shotgun (WGS) entry which is preliminary data.</text>
</comment>
<evidence type="ECO:0000313" key="2">
    <source>
        <dbReference type="Proteomes" id="UP000037035"/>
    </source>
</evidence>
<dbReference type="OrthoDB" id="3039677at2759"/>